<sequence>MEFFFVLSGRLMAEILFVRQTNVIEFFRVRIARIYPALFIFSSAIFAASVFTGRGIDFATYISMLTMTCNYYTIYFHYNPLVSHIWSLCIEGHMYALLGVISALHSRFNYPLEHFPAKWIRFAVRKCGRPKKRADST</sequence>
<dbReference type="AlphaFoldDB" id="A0A0H1R5F6"/>
<evidence type="ECO:0000313" key="2">
    <source>
        <dbReference type="EMBL" id="KLK90368.1"/>
    </source>
</evidence>
<gene>
    <name evidence="2" type="ORF">AA309_26250</name>
</gene>
<name>A0A0H1R5F6_9HYPH</name>
<keyword evidence="3" id="KW-1185">Reference proteome</keyword>
<proteinExistence type="predicted"/>
<keyword evidence="1" id="KW-0812">Transmembrane</keyword>
<organism evidence="2 3">
    <name type="scientific">Microvirga vignae</name>
    <dbReference type="NCBI Taxonomy" id="1225564"/>
    <lineage>
        <taxon>Bacteria</taxon>
        <taxon>Pseudomonadati</taxon>
        <taxon>Pseudomonadota</taxon>
        <taxon>Alphaproteobacteria</taxon>
        <taxon>Hyphomicrobiales</taxon>
        <taxon>Methylobacteriaceae</taxon>
        <taxon>Microvirga</taxon>
    </lineage>
</organism>
<protein>
    <recommendedName>
        <fullName evidence="4">Acyltransferase 3 domain-containing protein</fullName>
    </recommendedName>
</protein>
<reference evidence="2 3" key="1">
    <citation type="submission" date="2015-05" db="EMBL/GenBank/DDBJ databases">
        <title>Draft genome sequence of Microvirga vignae strain BR3299, a novel nitrogen fixing bacteria isolated from Brazil semi-aired region.</title>
        <authorList>
            <person name="Zilli J.E."/>
            <person name="Passos S.R."/>
            <person name="Leite J."/>
            <person name="Baldani J.I."/>
            <person name="Xavier G.R."/>
            <person name="Rumjaneck N.G."/>
            <person name="Simoes-Araujo J.L."/>
        </authorList>
    </citation>
    <scope>NUCLEOTIDE SEQUENCE [LARGE SCALE GENOMIC DNA]</scope>
    <source>
        <strain evidence="2 3">BR3299</strain>
    </source>
</reference>
<feature type="transmembrane region" description="Helical" evidence="1">
    <location>
        <begin position="84"/>
        <end position="104"/>
    </location>
</feature>
<keyword evidence="1" id="KW-1133">Transmembrane helix</keyword>
<evidence type="ECO:0000313" key="3">
    <source>
        <dbReference type="Proteomes" id="UP000035489"/>
    </source>
</evidence>
<dbReference type="STRING" id="1225564.AA309_26250"/>
<keyword evidence="1" id="KW-0472">Membrane</keyword>
<dbReference type="PATRIC" id="fig|1225564.3.peg.6835"/>
<accession>A0A0H1R5F6</accession>
<dbReference type="Proteomes" id="UP000035489">
    <property type="component" value="Unassembled WGS sequence"/>
</dbReference>
<evidence type="ECO:0008006" key="4">
    <source>
        <dbReference type="Google" id="ProtNLM"/>
    </source>
</evidence>
<feature type="transmembrane region" description="Helical" evidence="1">
    <location>
        <begin position="34"/>
        <end position="51"/>
    </location>
</feature>
<evidence type="ECO:0000256" key="1">
    <source>
        <dbReference type="SAM" id="Phobius"/>
    </source>
</evidence>
<dbReference type="EMBL" id="LCYG01000087">
    <property type="protein sequence ID" value="KLK90368.1"/>
    <property type="molecule type" value="Genomic_DNA"/>
</dbReference>
<comment type="caution">
    <text evidence="2">The sequence shown here is derived from an EMBL/GenBank/DDBJ whole genome shotgun (WGS) entry which is preliminary data.</text>
</comment>